<gene>
    <name evidence="1" type="ORF">S03H2_44542</name>
</gene>
<feature type="non-terminal residue" evidence="1">
    <location>
        <position position="1"/>
    </location>
</feature>
<name>X1ID23_9ZZZZ</name>
<dbReference type="AlphaFoldDB" id="X1ID23"/>
<reference evidence="1" key="1">
    <citation type="journal article" date="2014" name="Front. Microbiol.">
        <title>High frequency of phylogenetically diverse reductive dehalogenase-homologous genes in deep subseafloor sedimentary metagenomes.</title>
        <authorList>
            <person name="Kawai M."/>
            <person name="Futagami T."/>
            <person name="Toyoda A."/>
            <person name="Takaki Y."/>
            <person name="Nishi S."/>
            <person name="Hori S."/>
            <person name="Arai W."/>
            <person name="Tsubouchi T."/>
            <person name="Morono Y."/>
            <person name="Uchiyama I."/>
            <person name="Ito T."/>
            <person name="Fujiyama A."/>
            <person name="Inagaki F."/>
            <person name="Takami H."/>
        </authorList>
    </citation>
    <scope>NUCLEOTIDE SEQUENCE</scope>
    <source>
        <strain evidence="1">Expedition CK06-06</strain>
    </source>
</reference>
<accession>X1ID23</accession>
<proteinExistence type="predicted"/>
<evidence type="ECO:0000313" key="1">
    <source>
        <dbReference type="EMBL" id="GAH63999.1"/>
    </source>
</evidence>
<sequence>KALQRTELTLTSPDGGKLSGMRKSWLLLHQRKLNAVANGYLVGLRLASWDGTGALLPLALT</sequence>
<organism evidence="1">
    <name type="scientific">marine sediment metagenome</name>
    <dbReference type="NCBI Taxonomy" id="412755"/>
    <lineage>
        <taxon>unclassified sequences</taxon>
        <taxon>metagenomes</taxon>
        <taxon>ecological metagenomes</taxon>
    </lineage>
</organism>
<dbReference type="EMBL" id="BARU01027857">
    <property type="protein sequence ID" value="GAH63999.1"/>
    <property type="molecule type" value="Genomic_DNA"/>
</dbReference>
<protein>
    <submittedName>
        <fullName evidence="1">Uncharacterized protein</fullName>
    </submittedName>
</protein>
<comment type="caution">
    <text evidence="1">The sequence shown here is derived from an EMBL/GenBank/DDBJ whole genome shotgun (WGS) entry which is preliminary data.</text>
</comment>